<evidence type="ECO:0000313" key="2">
    <source>
        <dbReference type="EMBL" id="RAK69597.1"/>
    </source>
</evidence>
<dbReference type="AlphaFoldDB" id="A0A328BR77"/>
<dbReference type="OrthoDB" id="1524733at2"/>
<dbReference type="InterPro" id="IPR011990">
    <property type="entry name" value="TPR-like_helical_dom_sf"/>
</dbReference>
<keyword evidence="1" id="KW-0802">TPR repeat</keyword>
<proteinExistence type="predicted"/>
<evidence type="ECO:0000313" key="3">
    <source>
        <dbReference type="Proteomes" id="UP000248553"/>
    </source>
</evidence>
<dbReference type="SUPFAM" id="SSF48452">
    <property type="entry name" value="TPR-like"/>
    <property type="match status" value="1"/>
</dbReference>
<accession>A0A328BR77</accession>
<name>A0A328BR77_9BACT</name>
<gene>
    <name evidence="2" type="ORF">DLM85_01680</name>
</gene>
<evidence type="ECO:0000256" key="1">
    <source>
        <dbReference type="PROSITE-ProRule" id="PRU00339"/>
    </source>
</evidence>
<protein>
    <submittedName>
        <fullName evidence="2">Tetratricopeptide repeat protein</fullName>
    </submittedName>
</protein>
<reference evidence="3" key="1">
    <citation type="submission" date="2018-05" db="EMBL/GenBank/DDBJ databases">
        <authorList>
            <person name="Nie L."/>
        </authorList>
    </citation>
    <scope>NUCLEOTIDE SEQUENCE [LARGE SCALE GENOMIC DNA]</scope>
    <source>
        <strain evidence="3">NL</strain>
    </source>
</reference>
<sequence>METAPSRLEQLLTFYKEDPTDAFTVYALATEYRSAGDVDTAWQYYQKLLTEHPDYVGTYYHAGKLRQEQGHLDEAENILRTGLTVARKAGQMHAASELQGALNNVLGLDYEDD</sequence>
<dbReference type="Proteomes" id="UP000248553">
    <property type="component" value="Unassembled WGS sequence"/>
</dbReference>
<feature type="repeat" description="TPR" evidence="1">
    <location>
        <begin position="22"/>
        <end position="55"/>
    </location>
</feature>
<dbReference type="InterPro" id="IPR019734">
    <property type="entry name" value="TPR_rpt"/>
</dbReference>
<dbReference type="Pfam" id="PF14559">
    <property type="entry name" value="TPR_19"/>
    <property type="match status" value="1"/>
</dbReference>
<dbReference type="Gene3D" id="1.25.40.10">
    <property type="entry name" value="Tetratricopeptide repeat domain"/>
    <property type="match status" value="1"/>
</dbReference>
<dbReference type="PROSITE" id="PS50005">
    <property type="entry name" value="TPR"/>
    <property type="match status" value="1"/>
</dbReference>
<dbReference type="RefSeq" id="WP_111476333.1">
    <property type="nucleotide sequence ID" value="NZ_QHKM01000001.1"/>
</dbReference>
<organism evidence="2 3">
    <name type="scientific">Hymenobacter edaphi</name>
    <dbReference type="NCBI Taxonomy" id="2211146"/>
    <lineage>
        <taxon>Bacteria</taxon>
        <taxon>Pseudomonadati</taxon>
        <taxon>Bacteroidota</taxon>
        <taxon>Cytophagia</taxon>
        <taxon>Cytophagales</taxon>
        <taxon>Hymenobacteraceae</taxon>
        <taxon>Hymenobacter</taxon>
    </lineage>
</organism>
<keyword evidence="3" id="KW-1185">Reference proteome</keyword>
<comment type="caution">
    <text evidence="2">The sequence shown here is derived from an EMBL/GenBank/DDBJ whole genome shotgun (WGS) entry which is preliminary data.</text>
</comment>
<dbReference type="EMBL" id="QHKM01000001">
    <property type="protein sequence ID" value="RAK69597.1"/>
    <property type="molecule type" value="Genomic_DNA"/>
</dbReference>